<proteinExistence type="predicted"/>
<dbReference type="KEGG" id="plon:Pla110_02280"/>
<dbReference type="Proteomes" id="UP000317178">
    <property type="component" value="Chromosome"/>
</dbReference>
<dbReference type="EMBL" id="CP036281">
    <property type="protein sequence ID" value="QDU78524.1"/>
    <property type="molecule type" value="Genomic_DNA"/>
</dbReference>
<name>A0A518CH77_9PLAN</name>
<evidence type="ECO:0000313" key="1">
    <source>
        <dbReference type="EMBL" id="QDU78524.1"/>
    </source>
</evidence>
<gene>
    <name evidence="1" type="ORF">Pla110_02280</name>
</gene>
<dbReference type="AlphaFoldDB" id="A0A518CH77"/>
<keyword evidence="2" id="KW-1185">Reference proteome</keyword>
<sequence>MLPACISVVSDAGWGRPLNSIRELTKKNLSSLGIGVLGYLKSLRIQKSPHRTAIVILQVQL</sequence>
<evidence type="ECO:0000313" key="2">
    <source>
        <dbReference type="Proteomes" id="UP000317178"/>
    </source>
</evidence>
<protein>
    <submittedName>
        <fullName evidence="1">Uncharacterized protein</fullName>
    </submittedName>
</protein>
<organism evidence="1 2">
    <name type="scientific">Polystyrenella longa</name>
    <dbReference type="NCBI Taxonomy" id="2528007"/>
    <lineage>
        <taxon>Bacteria</taxon>
        <taxon>Pseudomonadati</taxon>
        <taxon>Planctomycetota</taxon>
        <taxon>Planctomycetia</taxon>
        <taxon>Planctomycetales</taxon>
        <taxon>Planctomycetaceae</taxon>
        <taxon>Polystyrenella</taxon>
    </lineage>
</organism>
<accession>A0A518CH77</accession>
<reference evidence="1 2" key="1">
    <citation type="submission" date="2019-02" db="EMBL/GenBank/DDBJ databases">
        <title>Deep-cultivation of Planctomycetes and their phenomic and genomic characterization uncovers novel biology.</title>
        <authorList>
            <person name="Wiegand S."/>
            <person name="Jogler M."/>
            <person name="Boedeker C."/>
            <person name="Pinto D."/>
            <person name="Vollmers J."/>
            <person name="Rivas-Marin E."/>
            <person name="Kohn T."/>
            <person name="Peeters S.H."/>
            <person name="Heuer A."/>
            <person name="Rast P."/>
            <person name="Oberbeckmann S."/>
            <person name="Bunk B."/>
            <person name="Jeske O."/>
            <person name="Meyerdierks A."/>
            <person name="Storesund J.E."/>
            <person name="Kallscheuer N."/>
            <person name="Luecker S."/>
            <person name="Lage O.M."/>
            <person name="Pohl T."/>
            <person name="Merkel B.J."/>
            <person name="Hornburger P."/>
            <person name="Mueller R.-W."/>
            <person name="Bruemmer F."/>
            <person name="Labrenz M."/>
            <person name="Spormann A.M."/>
            <person name="Op den Camp H."/>
            <person name="Overmann J."/>
            <person name="Amann R."/>
            <person name="Jetten M.S.M."/>
            <person name="Mascher T."/>
            <person name="Medema M.H."/>
            <person name="Devos D.P."/>
            <person name="Kaster A.-K."/>
            <person name="Ovreas L."/>
            <person name="Rohde M."/>
            <person name="Galperin M.Y."/>
            <person name="Jogler C."/>
        </authorList>
    </citation>
    <scope>NUCLEOTIDE SEQUENCE [LARGE SCALE GENOMIC DNA]</scope>
    <source>
        <strain evidence="1 2">Pla110</strain>
    </source>
</reference>